<sequence>MALAIFISLAVAPGAFAVGSGTACTHGGNYGSVKCVNGQNNERFYGAFDDFVDVALEASGASSSNPVHTNQAMWLYTHSDGSQWVELGIRRGYWVPCSCVKYTRYWAEFTSSGAEMRHTLTTPAAPNGEHTYEILRSTSDHTRWNVYVDYNLKGQATYQNSATGYEIENGLETTALNTTTSSGLANHSPLEYMNAAGAFVHYSYERHWRDQPCSGTSTGATCMTGYATGEYDVWKAAKG</sequence>
<comment type="caution">
    <text evidence="2">The sequence shown here is derived from an EMBL/GenBank/DDBJ whole genome shotgun (WGS) entry which is preliminary data.</text>
</comment>
<gene>
    <name evidence="2" type="ORF">EFL95_05425</name>
</gene>
<dbReference type="EMBL" id="RJSG01000002">
    <property type="protein sequence ID" value="RNL78534.1"/>
    <property type="molecule type" value="Genomic_DNA"/>
</dbReference>
<protein>
    <submittedName>
        <fullName evidence="2">Uncharacterized protein</fullName>
    </submittedName>
</protein>
<keyword evidence="1" id="KW-0732">Signal</keyword>
<feature type="signal peptide" evidence="1">
    <location>
        <begin position="1"/>
        <end position="17"/>
    </location>
</feature>
<name>A0A3N0DSC9_9ACTN</name>
<feature type="chain" id="PRO_5018058173" evidence="1">
    <location>
        <begin position="18"/>
        <end position="239"/>
    </location>
</feature>
<accession>A0A3N0DSC9</accession>
<organism evidence="2 3">
    <name type="scientific">Nocardioides marmorisolisilvae</name>
    <dbReference type="NCBI Taxonomy" id="1542737"/>
    <lineage>
        <taxon>Bacteria</taxon>
        <taxon>Bacillati</taxon>
        <taxon>Actinomycetota</taxon>
        <taxon>Actinomycetes</taxon>
        <taxon>Propionibacteriales</taxon>
        <taxon>Nocardioidaceae</taxon>
        <taxon>Nocardioides</taxon>
    </lineage>
</organism>
<dbReference type="Proteomes" id="UP000277094">
    <property type="component" value="Unassembled WGS sequence"/>
</dbReference>
<evidence type="ECO:0000313" key="3">
    <source>
        <dbReference type="Proteomes" id="UP000277094"/>
    </source>
</evidence>
<keyword evidence="3" id="KW-1185">Reference proteome</keyword>
<reference evidence="2 3" key="1">
    <citation type="submission" date="2018-11" db="EMBL/GenBank/DDBJ databases">
        <authorList>
            <person name="Li F."/>
        </authorList>
    </citation>
    <scope>NUCLEOTIDE SEQUENCE [LARGE SCALE GENOMIC DNA]</scope>
    <source>
        <strain evidence="2 3">KIS18-7</strain>
    </source>
</reference>
<dbReference type="AlphaFoldDB" id="A0A3N0DSC9"/>
<evidence type="ECO:0000256" key="1">
    <source>
        <dbReference type="SAM" id="SignalP"/>
    </source>
</evidence>
<evidence type="ECO:0000313" key="2">
    <source>
        <dbReference type="EMBL" id="RNL78534.1"/>
    </source>
</evidence>
<proteinExistence type="predicted"/>